<dbReference type="Pfam" id="PF04471">
    <property type="entry name" value="Mrr_cat"/>
    <property type="match status" value="1"/>
</dbReference>
<dbReference type="AlphaFoldDB" id="A0AAC9B4L4"/>
<evidence type="ECO:0000313" key="2">
    <source>
        <dbReference type="EMBL" id="ANB51512.1"/>
    </source>
</evidence>
<dbReference type="Gene3D" id="3.40.1350.10">
    <property type="match status" value="1"/>
</dbReference>
<sequence>MSIRINAGLSTRLAFALEDLCRDILSANGWQVELLDSFSDTGIDIVATEPTGKDRIAFEVKYTRNPIYPTSALLISSERLIESASAAGISKAILIVTADIKPKIKERIEAEYRIQVLDLNKLLSLASIELELFGKLIKLCEVDLSERNLDGNIKSIIQPKKIKSSYNTKTSQENERIGTAFIDSLRSIPLGKEGCYDFENTVSNILKYLFDGDLTGWHQQKRTADDLHRYDLICRVIDNSTVWKFISLNLDSRYVLFEFKKYKDEIGQAQVYSTEKYLYEKAKRKVCFLISRMGPSENAIVACQGAMREHGKLILNLDENMLIDLIKSKISGDDPNELLFEKVDKFLMELPR</sequence>
<feature type="domain" description="Restriction endonuclease type IV Mrr" evidence="1">
    <location>
        <begin position="16"/>
        <end position="125"/>
    </location>
</feature>
<protein>
    <recommendedName>
        <fullName evidence="1">Restriction endonuclease type IV Mrr domain-containing protein</fullName>
    </recommendedName>
</protein>
<dbReference type="InterPro" id="IPR007560">
    <property type="entry name" value="Restrct_endonuc_IV_Mrr"/>
</dbReference>
<gene>
    <name evidence="2" type="ORF">WM43_01870</name>
</gene>
<name>A0AAC9B4L4_AERVE</name>
<dbReference type="InterPro" id="IPR011856">
    <property type="entry name" value="tRNA_endonuc-like_dom_sf"/>
</dbReference>
<dbReference type="GO" id="GO:0004519">
    <property type="term" value="F:endonuclease activity"/>
    <property type="evidence" value="ECO:0007669"/>
    <property type="project" value="InterPro"/>
</dbReference>
<dbReference type="GO" id="GO:0003677">
    <property type="term" value="F:DNA binding"/>
    <property type="evidence" value="ECO:0007669"/>
    <property type="project" value="InterPro"/>
</dbReference>
<proteinExistence type="predicted"/>
<evidence type="ECO:0000313" key="3">
    <source>
        <dbReference type="Proteomes" id="UP000076809"/>
    </source>
</evidence>
<dbReference type="RefSeq" id="WP_064337956.1">
    <property type="nucleotide sequence ID" value="NZ_AP022281.1"/>
</dbReference>
<dbReference type="InterPro" id="IPR011335">
    <property type="entry name" value="Restrct_endonuc-II-like"/>
</dbReference>
<dbReference type="GO" id="GO:0009307">
    <property type="term" value="P:DNA restriction-modification system"/>
    <property type="evidence" value="ECO:0007669"/>
    <property type="project" value="InterPro"/>
</dbReference>
<dbReference type="Proteomes" id="UP000076809">
    <property type="component" value="Chromosome"/>
</dbReference>
<dbReference type="SUPFAM" id="SSF52980">
    <property type="entry name" value="Restriction endonuclease-like"/>
    <property type="match status" value="1"/>
</dbReference>
<reference evidence="2 3" key="1">
    <citation type="journal article" date="2016" name="J. Clin. Microbiol.">
        <title>Detection and Whole-Genome Sequencing of Carbapenemase-Producing Aeromonas hydrophila Isolates from Routine Perirectal Surveillance Culture.</title>
        <authorList>
            <person name="Hughes H.Y."/>
            <person name="Conlan S.P."/>
            <person name="Lau A.F."/>
            <person name="Dekker J.P."/>
            <person name="Michelin A.V."/>
            <person name="Youn J.H."/>
            <person name="Henderson D.K."/>
            <person name="Frank K.M."/>
            <person name="Segre J.A."/>
            <person name="Palmore T.N."/>
        </authorList>
    </citation>
    <scope>NUCLEOTIDE SEQUENCE [LARGE SCALE GENOMIC DNA]</scope>
    <source>
        <strain evidence="2 3">AVNIH1</strain>
    </source>
</reference>
<evidence type="ECO:0000259" key="1">
    <source>
        <dbReference type="Pfam" id="PF04471"/>
    </source>
</evidence>
<organism evidence="2 3">
    <name type="scientific">Aeromonas veronii</name>
    <dbReference type="NCBI Taxonomy" id="654"/>
    <lineage>
        <taxon>Bacteria</taxon>
        <taxon>Pseudomonadati</taxon>
        <taxon>Pseudomonadota</taxon>
        <taxon>Gammaproteobacteria</taxon>
        <taxon>Aeromonadales</taxon>
        <taxon>Aeromonadaceae</taxon>
        <taxon>Aeromonas</taxon>
    </lineage>
</organism>
<accession>A0AAC9B4L4</accession>
<dbReference type="EMBL" id="CP014774">
    <property type="protein sequence ID" value="ANB51512.1"/>
    <property type="molecule type" value="Genomic_DNA"/>
</dbReference>